<evidence type="ECO:0000313" key="2">
    <source>
        <dbReference type="Proteomes" id="UP000663992"/>
    </source>
</evidence>
<evidence type="ECO:0000313" key="1">
    <source>
        <dbReference type="EMBL" id="MBN7821885.1"/>
    </source>
</evidence>
<accession>A0ABS3CXN7</accession>
<gene>
    <name evidence="1" type="ORF">J0A65_18610</name>
</gene>
<proteinExistence type="predicted"/>
<dbReference type="Gene3D" id="3.40.190.10">
    <property type="entry name" value="Periplasmic binding protein-like II"/>
    <property type="match status" value="2"/>
</dbReference>
<name>A0ABS3CXN7_9ALTE</name>
<dbReference type="Proteomes" id="UP000663992">
    <property type="component" value="Unassembled WGS sequence"/>
</dbReference>
<evidence type="ECO:0008006" key="3">
    <source>
        <dbReference type="Google" id="ProtNLM"/>
    </source>
</evidence>
<sequence length="252" mass="28806">MLVWLFICSSALAEERNVIAAAELSGLFQIGDEGNEPTGVYYHLLSQILSETDLAQRYQVVVMPMKRAKASFLQGNFACYSPGVETFEEAERNLLPWDLLSSRAFNMALVRVVSTHEHHLVRSVDDVSNKDVISLVRGVPISETMQKMMAKARKTFMVQTELENLKLLVSGRVNLIFAFYPDIVFAYKELGLKEHFPYAEYYSPLVIRDNIICHAEHRQAFALIEAKISQYRQDGTLKRILQDFYLDDPIHP</sequence>
<protein>
    <recommendedName>
        <fullName evidence="3">Solute-binding protein family 3/N-terminal domain-containing protein</fullName>
    </recommendedName>
</protein>
<comment type="caution">
    <text evidence="1">The sequence shown here is derived from an EMBL/GenBank/DDBJ whole genome shotgun (WGS) entry which is preliminary data.</text>
</comment>
<dbReference type="SUPFAM" id="SSF53850">
    <property type="entry name" value="Periplasmic binding protein-like II"/>
    <property type="match status" value="1"/>
</dbReference>
<keyword evidence="2" id="KW-1185">Reference proteome</keyword>
<dbReference type="EMBL" id="JAFKCS010000025">
    <property type="protein sequence ID" value="MBN7821885.1"/>
    <property type="molecule type" value="Genomic_DNA"/>
</dbReference>
<reference evidence="1 2" key="1">
    <citation type="submission" date="2021-03" db="EMBL/GenBank/DDBJ databases">
        <title>novel species isolated from a fishpond in China.</title>
        <authorList>
            <person name="Lu H."/>
            <person name="Cai Z."/>
        </authorList>
    </citation>
    <scope>NUCLEOTIDE SEQUENCE [LARGE SCALE GENOMIC DNA]</scope>
    <source>
        <strain evidence="1 2">Y57</strain>
    </source>
</reference>
<organism evidence="1 2">
    <name type="scientific">Bowmanella yangjiangensis</name>
    <dbReference type="NCBI Taxonomy" id="2811230"/>
    <lineage>
        <taxon>Bacteria</taxon>
        <taxon>Pseudomonadati</taxon>
        <taxon>Pseudomonadota</taxon>
        <taxon>Gammaproteobacteria</taxon>
        <taxon>Alteromonadales</taxon>
        <taxon>Alteromonadaceae</taxon>
        <taxon>Bowmanella</taxon>
    </lineage>
</organism>
<dbReference type="RefSeq" id="WP_206595842.1">
    <property type="nucleotide sequence ID" value="NZ_JAFKCS010000025.1"/>
</dbReference>